<comment type="caution">
    <text evidence="3">The sequence shown here is derived from an EMBL/GenBank/DDBJ whole genome shotgun (WGS) entry which is preliminary data.</text>
</comment>
<feature type="domain" description="Retrotransposon gag" evidence="2">
    <location>
        <begin position="90"/>
        <end position="152"/>
    </location>
</feature>
<sequence length="340" mass="38537">MKAALELLENQSLQHGSKLEVGSSITPPLPAHSTYSEHSEAHSKKERGPKQSYVRPEEEKERLEYYKDDDDENLPFTNDLNVMEIPNFYTTLVSDAKMWCNKLKPESIRSWPQLKRECVNAFIGNQIMIADIAQLKDIRQKEGETVKSYFKSASDQNVDHELTTISKPLFDFTGDSLIPRGRITLVVDLEEPSCHLRKFMEFLIVDIRSAYHGVLERPALKDLQAVTSIHHLAMKIPTPGGIAKIRGNQIEAMVCHMNALRKVAKREDVAPTVMTIHSEPMNVDHKDMDEEMILDEVLDLWIIGSDSLASPTNELEAFLVNLSEPTLGVECGREAREKDE</sequence>
<dbReference type="AlphaFoldDB" id="A0ABD1SW34"/>
<dbReference type="PANTHER" id="PTHR33240">
    <property type="entry name" value="OS08G0508500 PROTEIN"/>
    <property type="match status" value="1"/>
</dbReference>
<dbReference type="Proteomes" id="UP001604336">
    <property type="component" value="Unassembled WGS sequence"/>
</dbReference>
<keyword evidence="4" id="KW-1185">Reference proteome</keyword>
<reference evidence="4" key="1">
    <citation type="submission" date="2024-07" db="EMBL/GenBank/DDBJ databases">
        <title>Two chromosome-level genome assemblies of Korean endemic species Abeliophyllum distichum and Forsythia ovata (Oleaceae).</title>
        <authorList>
            <person name="Jang H."/>
        </authorList>
    </citation>
    <scope>NUCLEOTIDE SEQUENCE [LARGE SCALE GENOMIC DNA]</scope>
</reference>
<protein>
    <recommendedName>
        <fullName evidence="2">Retrotransposon gag domain-containing protein</fullName>
    </recommendedName>
</protein>
<proteinExistence type="predicted"/>
<dbReference type="InterPro" id="IPR005162">
    <property type="entry name" value="Retrotrans_gag_dom"/>
</dbReference>
<evidence type="ECO:0000313" key="4">
    <source>
        <dbReference type="Proteomes" id="UP001604336"/>
    </source>
</evidence>
<evidence type="ECO:0000256" key="1">
    <source>
        <dbReference type="SAM" id="MobiDB-lite"/>
    </source>
</evidence>
<evidence type="ECO:0000259" key="2">
    <source>
        <dbReference type="Pfam" id="PF03732"/>
    </source>
</evidence>
<evidence type="ECO:0000313" key="3">
    <source>
        <dbReference type="EMBL" id="KAL2504651.1"/>
    </source>
</evidence>
<dbReference type="Pfam" id="PF03732">
    <property type="entry name" value="Retrotrans_gag"/>
    <property type="match status" value="1"/>
</dbReference>
<gene>
    <name evidence="3" type="ORF">Adt_20272</name>
</gene>
<dbReference type="PANTHER" id="PTHR33240:SF15">
    <property type="entry name" value="GAG-PRO-LIKE PROTEIN"/>
    <property type="match status" value="1"/>
</dbReference>
<organism evidence="3 4">
    <name type="scientific">Abeliophyllum distichum</name>
    <dbReference type="NCBI Taxonomy" id="126358"/>
    <lineage>
        <taxon>Eukaryota</taxon>
        <taxon>Viridiplantae</taxon>
        <taxon>Streptophyta</taxon>
        <taxon>Embryophyta</taxon>
        <taxon>Tracheophyta</taxon>
        <taxon>Spermatophyta</taxon>
        <taxon>Magnoliopsida</taxon>
        <taxon>eudicotyledons</taxon>
        <taxon>Gunneridae</taxon>
        <taxon>Pentapetalae</taxon>
        <taxon>asterids</taxon>
        <taxon>lamiids</taxon>
        <taxon>Lamiales</taxon>
        <taxon>Oleaceae</taxon>
        <taxon>Forsythieae</taxon>
        <taxon>Abeliophyllum</taxon>
    </lineage>
</organism>
<feature type="compositionally biased region" description="Basic and acidic residues" evidence="1">
    <location>
        <begin position="35"/>
        <end position="59"/>
    </location>
</feature>
<dbReference type="EMBL" id="JBFOLK010000006">
    <property type="protein sequence ID" value="KAL2504651.1"/>
    <property type="molecule type" value="Genomic_DNA"/>
</dbReference>
<accession>A0ABD1SW34</accession>
<feature type="region of interest" description="Disordered" evidence="1">
    <location>
        <begin position="1"/>
        <end position="59"/>
    </location>
</feature>
<name>A0ABD1SW34_9LAMI</name>